<name>A0ABY4XA04_9SPHN</name>
<comment type="catalytic activity">
    <reaction evidence="1">
        <text>all-trans-beta-carotene + O2 = 2 all-trans-retinal</text>
        <dbReference type="Rhea" id="RHEA:32887"/>
        <dbReference type="ChEBI" id="CHEBI:15379"/>
        <dbReference type="ChEBI" id="CHEBI:17579"/>
        <dbReference type="ChEBI" id="CHEBI:17898"/>
        <dbReference type="EC" id="1.13.11.63"/>
    </reaction>
</comment>
<evidence type="ECO:0000313" key="2">
    <source>
        <dbReference type="EMBL" id="USI73535.1"/>
    </source>
</evidence>
<reference evidence="2" key="1">
    <citation type="journal article" date="2022" name="Toxins">
        <title>Genomic Analysis of Sphingopyxis sp. USTB-05 for Biodegrading Cyanobacterial Hepatotoxins.</title>
        <authorList>
            <person name="Liu C."/>
            <person name="Xu Q."/>
            <person name="Zhao Z."/>
            <person name="Zhang H."/>
            <person name="Liu X."/>
            <person name="Yin C."/>
            <person name="Liu Y."/>
            <person name="Yan H."/>
        </authorList>
    </citation>
    <scope>NUCLEOTIDE SEQUENCE</scope>
    <source>
        <strain evidence="2">NBD5</strain>
    </source>
</reference>
<comment type="cofactor">
    <cofactor evidence="1">
        <name>Fe(2+)</name>
        <dbReference type="ChEBI" id="CHEBI:29033"/>
    </cofactor>
</comment>
<dbReference type="Proteomes" id="UP001056937">
    <property type="component" value="Chromosome 1"/>
</dbReference>
<proteinExistence type="inferred from homology"/>
<comment type="similarity">
    <text evidence="1">Belongs to the Brp/Blh beta-carotene diooxygenase family.</text>
</comment>
<gene>
    <name evidence="2" type="ORF">LHA26_03375</name>
</gene>
<comment type="function">
    <text evidence="1">Catalyzes the cleavage of beta-carotene at its central double bond (15,15') to yield two molecules of all-trans-retinal.</text>
</comment>
<dbReference type="Pfam" id="PF15461">
    <property type="entry name" value="BCD"/>
    <property type="match status" value="1"/>
</dbReference>
<comment type="subcellular location">
    <subcellularLocation>
        <location evidence="1">Cell membrane</location>
        <topology evidence="1">Multi-pass membrane protein</topology>
    </subcellularLocation>
</comment>
<organism evidence="2 3">
    <name type="scientific">Sphingomonas morindae</name>
    <dbReference type="NCBI Taxonomy" id="1541170"/>
    <lineage>
        <taxon>Bacteria</taxon>
        <taxon>Pseudomonadati</taxon>
        <taxon>Pseudomonadota</taxon>
        <taxon>Alphaproteobacteria</taxon>
        <taxon>Sphingomonadales</taxon>
        <taxon>Sphingomonadaceae</taxon>
        <taxon>Sphingomonas</taxon>
    </lineage>
</organism>
<dbReference type="EC" id="1.13.11.63" evidence="1"/>
<feature type="transmembrane region" description="Helical" evidence="1">
    <location>
        <begin position="168"/>
        <end position="191"/>
    </location>
</feature>
<keyword evidence="3" id="KW-1185">Reference proteome</keyword>
<feature type="transmembrane region" description="Helical" evidence="1">
    <location>
        <begin position="24"/>
        <end position="45"/>
    </location>
</feature>
<evidence type="ECO:0000256" key="1">
    <source>
        <dbReference type="HAMAP-Rule" id="MF_02093"/>
    </source>
</evidence>
<keyword evidence="1" id="KW-0472">Membrane</keyword>
<keyword evidence="1" id="KW-0223">Dioxygenase</keyword>
<dbReference type="InterPro" id="IPR022270">
    <property type="entry name" value="Blh_diox"/>
</dbReference>
<keyword evidence="1" id="KW-0560">Oxidoreductase</keyword>
<keyword evidence="1" id="KW-0479">Metal-binding</keyword>
<keyword evidence="1" id="KW-1003">Cell membrane</keyword>
<accession>A0ABY4XA04</accession>
<feature type="transmembrane region" description="Helical" evidence="1">
    <location>
        <begin position="240"/>
        <end position="259"/>
    </location>
</feature>
<dbReference type="RefSeq" id="WP_252167344.1">
    <property type="nucleotide sequence ID" value="NZ_CP084930.1"/>
</dbReference>
<keyword evidence="1" id="KW-0812">Transmembrane</keyword>
<feature type="transmembrane region" description="Helical" evidence="1">
    <location>
        <begin position="211"/>
        <end position="233"/>
    </location>
</feature>
<dbReference type="HAMAP" id="MF_02093">
    <property type="entry name" value="Beta_carotene_diox"/>
    <property type="match status" value="1"/>
</dbReference>
<dbReference type="NCBIfam" id="TIGR03753">
    <property type="entry name" value="blh_monoox"/>
    <property type="match status" value="1"/>
</dbReference>
<evidence type="ECO:0000313" key="3">
    <source>
        <dbReference type="Proteomes" id="UP001056937"/>
    </source>
</evidence>
<feature type="transmembrane region" description="Helical" evidence="1">
    <location>
        <begin position="133"/>
        <end position="156"/>
    </location>
</feature>
<feature type="transmembrane region" description="Helical" evidence="1">
    <location>
        <begin position="52"/>
        <end position="71"/>
    </location>
</feature>
<dbReference type="EMBL" id="CP084930">
    <property type="protein sequence ID" value="USI73535.1"/>
    <property type="molecule type" value="Genomic_DNA"/>
</dbReference>
<keyword evidence="1" id="KW-0408">Iron</keyword>
<comment type="caution">
    <text evidence="1">Lacks conserved residue(s) required for the propagation of feature annotation.</text>
</comment>
<sequence length="279" mass="29207">MKRGIALLVMGAVAVFFAPLPMQLAFAILGIGVVGMIHGAGDLAVIRREQKMPFLGLYGLVSLVTLAWWILQPSVALPAFLVASAFHFGFEDAPKSSSVERVSRGTALIAMPATLHVGSYADLLRLAGGEASALPTLTPVIAIAGGISGCFLLLVACRHYDTRLATGAGALLLLPPLIGFTVGFLVLHALPQTAERRDRLGCHSTRVYLRTVMPIFLAAVLLAGAVAGLLLHFDPSGVRCLFAGIAALAVPHLLVTPWFEDRSASTSGRPADLGSPNLA</sequence>
<protein>
    <recommendedName>
        <fullName evidence="1">Probable beta-carotene 15,15'-dioxygenase</fullName>
        <ecNumber evidence="1">1.13.11.63</ecNumber>
    </recommendedName>
</protein>
<keyword evidence="1" id="KW-1133">Transmembrane helix</keyword>